<dbReference type="PROSITE" id="PS00557">
    <property type="entry name" value="FMN_HYDROXY_ACID_DH_1"/>
    <property type="match status" value="1"/>
</dbReference>
<gene>
    <name evidence="7" type="ORF">JOF46_004258</name>
</gene>
<dbReference type="RefSeq" id="WP_209911203.1">
    <property type="nucleotide sequence ID" value="NZ_BAAAMI010000012.1"/>
</dbReference>
<dbReference type="InterPro" id="IPR008259">
    <property type="entry name" value="FMN_hydac_DH_AS"/>
</dbReference>
<evidence type="ECO:0000256" key="5">
    <source>
        <dbReference type="ARBA" id="ARBA00024042"/>
    </source>
</evidence>
<dbReference type="PROSITE" id="PS51349">
    <property type="entry name" value="FMN_HYDROXY_ACID_DH_2"/>
    <property type="match status" value="1"/>
</dbReference>
<organism evidence="7 8">
    <name type="scientific">Paeniglutamicibacter psychrophenolicus</name>
    <dbReference type="NCBI Taxonomy" id="257454"/>
    <lineage>
        <taxon>Bacteria</taxon>
        <taxon>Bacillati</taxon>
        <taxon>Actinomycetota</taxon>
        <taxon>Actinomycetes</taxon>
        <taxon>Micrococcales</taxon>
        <taxon>Micrococcaceae</taxon>
        <taxon>Paeniglutamicibacter</taxon>
    </lineage>
</organism>
<dbReference type="Pfam" id="PF01070">
    <property type="entry name" value="FMN_dh"/>
    <property type="match status" value="1"/>
</dbReference>
<accession>A0ABS4WJY5</accession>
<keyword evidence="8" id="KW-1185">Reference proteome</keyword>
<reference evidence="7 8" key="1">
    <citation type="submission" date="2021-03" db="EMBL/GenBank/DDBJ databases">
        <title>Sequencing the genomes of 1000 actinobacteria strains.</title>
        <authorList>
            <person name="Klenk H.-P."/>
        </authorList>
    </citation>
    <scope>NUCLEOTIDE SEQUENCE [LARGE SCALE GENOMIC DNA]</scope>
    <source>
        <strain evidence="7 8">DSM 15454</strain>
    </source>
</reference>
<keyword evidence="4" id="KW-0560">Oxidoreductase</keyword>
<dbReference type="PANTHER" id="PTHR10578:SF107">
    <property type="entry name" value="2-HYDROXYACID OXIDASE 1"/>
    <property type="match status" value="1"/>
</dbReference>
<evidence type="ECO:0000256" key="1">
    <source>
        <dbReference type="ARBA" id="ARBA00001917"/>
    </source>
</evidence>
<keyword evidence="3" id="KW-0288">FMN</keyword>
<dbReference type="EMBL" id="JAGIOE010000001">
    <property type="protein sequence ID" value="MBP2376346.1"/>
    <property type="molecule type" value="Genomic_DNA"/>
</dbReference>
<comment type="caution">
    <text evidence="7">The sequence shown here is derived from an EMBL/GenBank/DDBJ whole genome shotgun (WGS) entry which is preliminary data.</text>
</comment>
<dbReference type="SUPFAM" id="SSF51395">
    <property type="entry name" value="FMN-linked oxidoreductases"/>
    <property type="match status" value="1"/>
</dbReference>
<dbReference type="InterPro" id="IPR000262">
    <property type="entry name" value="FMN-dep_DH"/>
</dbReference>
<dbReference type="Proteomes" id="UP000766570">
    <property type="component" value="Unassembled WGS sequence"/>
</dbReference>
<evidence type="ECO:0000256" key="4">
    <source>
        <dbReference type="ARBA" id="ARBA00023002"/>
    </source>
</evidence>
<feature type="domain" description="FMN hydroxy acid dehydrogenase" evidence="6">
    <location>
        <begin position="26"/>
        <end position="403"/>
    </location>
</feature>
<dbReference type="Gene3D" id="3.20.20.70">
    <property type="entry name" value="Aldolase class I"/>
    <property type="match status" value="1"/>
</dbReference>
<keyword evidence="2" id="KW-0285">Flavoprotein</keyword>
<evidence type="ECO:0000259" key="6">
    <source>
        <dbReference type="PROSITE" id="PS51349"/>
    </source>
</evidence>
<dbReference type="CDD" id="cd02809">
    <property type="entry name" value="alpha_hydroxyacid_oxid_FMN"/>
    <property type="match status" value="1"/>
</dbReference>
<evidence type="ECO:0000256" key="3">
    <source>
        <dbReference type="ARBA" id="ARBA00022643"/>
    </source>
</evidence>
<dbReference type="PIRSF" id="PIRSF000138">
    <property type="entry name" value="Al-hdrx_acd_dh"/>
    <property type="match status" value="1"/>
</dbReference>
<dbReference type="InterPro" id="IPR012133">
    <property type="entry name" value="Alpha-hydoxy_acid_DH_FMN"/>
</dbReference>
<dbReference type="PANTHER" id="PTHR10578">
    <property type="entry name" value="S -2-HYDROXY-ACID OXIDASE-RELATED"/>
    <property type="match status" value="1"/>
</dbReference>
<evidence type="ECO:0000313" key="7">
    <source>
        <dbReference type="EMBL" id="MBP2376346.1"/>
    </source>
</evidence>
<name>A0ABS4WJY5_9MICC</name>
<comment type="similarity">
    <text evidence="5">Belongs to the FMN-dependent alpha-hydroxy acid dehydrogenase family.</text>
</comment>
<evidence type="ECO:0000256" key="2">
    <source>
        <dbReference type="ARBA" id="ARBA00022630"/>
    </source>
</evidence>
<sequence length="405" mass="43414">MKRSLTRIPAALAQLNFKPFPKPGKNPAAGALTMDDLRLLARRRTPTAAFDYADGGSYSEETLDRNYRAYRNVELVPGILRDVSLVDPGTTVAGTKFSLPVGIAPTGLTRLMHADGERAGAAAAAKYNIPFTLATMGTMSIEETAAAAPLGTRWFQLYLRQDRALSLEMMRRARAAGYDALVLTVDTAVTSTRVRDARNGMTLPPTLGVRTMLDALRRPGWCLDFLTTPPLEFANFADDPGNVSAQFNTMFDASLSFVDLGWVREAWPGTLIVKGVQGPEDALECFGHGADGVVVSNHGGRQLDRAPVPLMQLPAIRAAVGPEKLLIADSGIMSGGDVVAALAAGANFTLIGRAYLYGLMAGGQAGVERTLEILEREIRQTMALLGVRTLDEFGPRHVRLGTADA</sequence>
<protein>
    <submittedName>
        <fullName evidence="7">Isopentenyl diphosphate isomerase/L-lactate dehydrogenase-like FMN-dependent dehydrogenase</fullName>
    </submittedName>
</protein>
<evidence type="ECO:0000313" key="8">
    <source>
        <dbReference type="Proteomes" id="UP000766570"/>
    </source>
</evidence>
<dbReference type="InterPro" id="IPR013785">
    <property type="entry name" value="Aldolase_TIM"/>
</dbReference>
<comment type="cofactor">
    <cofactor evidence="1">
        <name>FMN</name>
        <dbReference type="ChEBI" id="CHEBI:58210"/>
    </cofactor>
</comment>
<dbReference type="InterPro" id="IPR037396">
    <property type="entry name" value="FMN_HAD"/>
</dbReference>
<proteinExistence type="inferred from homology"/>